<accession>D1Z0G4</accession>
<dbReference type="KEGG" id="mpd:MCP_2114"/>
<dbReference type="STRING" id="304371.MCP_2114"/>
<dbReference type="GeneID" id="8681963"/>
<reference evidence="2" key="3">
    <citation type="journal article" date="2011" name="PLoS ONE">
        <title>Genome sequence of a mesophilic hydrogenotrophic methanogen Methanocella paludicola, the first cultivated representative of the order Methanocellales.</title>
        <authorList>
            <person name="Sakai S."/>
            <person name="Takaki Y."/>
            <person name="Shimamura S."/>
            <person name="Sekine M."/>
            <person name="Tajima T."/>
            <person name="Kosugi H."/>
            <person name="Ichikawa N."/>
            <person name="Tasumi E."/>
            <person name="Hiraki A.T."/>
            <person name="Shimizu A."/>
            <person name="Kato Y."/>
            <person name="Nishiko R."/>
            <person name="Mori K."/>
            <person name="Fujita N."/>
            <person name="Imachi H."/>
            <person name="Takai K."/>
        </authorList>
    </citation>
    <scope>NUCLEOTIDE SEQUENCE [LARGE SCALE GENOMIC DNA]</scope>
    <source>
        <strain evidence="2">DSM 17711 / JCM 13418 / NBRC 101707 / SANAE</strain>
    </source>
</reference>
<reference evidence="1 2" key="2">
    <citation type="journal article" date="2008" name="Int. J. Syst. Evol. Microbiol.">
        <title>Methanocella paludicola gen. nov., sp. nov., a methane-producing archaeon, the first isolate of the lineage 'Rice Cluster I', and proposal of the new archaeal order Methanocellales ord. nov.</title>
        <authorList>
            <person name="Sakai S."/>
            <person name="Imachi H."/>
            <person name="Hanada S."/>
            <person name="Ohashi A."/>
            <person name="Harada H."/>
            <person name="Kamagata Y."/>
        </authorList>
    </citation>
    <scope>NUCLEOTIDE SEQUENCE [LARGE SCALE GENOMIC DNA]</scope>
    <source>
        <strain evidence="2">DSM 17711 / JCM 13418 / NBRC 101707 / SANAE</strain>
    </source>
</reference>
<dbReference type="RefSeq" id="WP_012900860.1">
    <property type="nucleotide sequence ID" value="NC_013665.1"/>
</dbReference>
<dbReference type="AlphaFoldDB" id="D1Z0G4"/>
<dbReference type="InParanoid" id="D1Z0G4"/>
<reference evidence="1 2" key="1">
    <citation type="journal article" date="2007" name="Appl. Environ. Microbiol.">
        <title>Isolation of key methanogens for global methane emission from rice paddy fields: a novel isolate affiliated with the clone cluster rice cluster I.</title>
        <authorList>
            <person name="Sakai S."/>
            <person name="Imachi H."/>
            <person name="Sekiguchi Y."/>
            <person name="Ohashi A."/>
            <person name="Harada H."/>
            <person name="Kamagata Y."/>
        </authorList>
    </citation>
    <scope>NUCLEOTIDE SEQUENCE [LARGE SCALE GENOMIC DNA]</scope>
    <source>
        <strain evidence="2">DSM 17711 / JCM 13418 / NBRC 101707 / SANAE</strain>
    </source>
</reference>
<dbReference type="Proteomes" id="UP000001882">
    <property type="component" value="Chromosome"/>
</dbReference>
<organism evidence="1 2">
    <name type="scientific">Methanocella paludicola (strain DSM 17711 / JCM 13418 / NBRC 101707 / SANAE)</name>
    <dbReference type="NCBI Taxonomy" id="304371"/>
    <lineage>
        <taxon>Archaea</taxon>
        <taxon>Methanobacteriati</taxon>
        <taxon>Methanobacteriota</taxon>
        <taxon>Stenosarchaea group</taxon>
        <taxon>Methanomicrobia</taxon>
        <taxon>Methanocellales</taxon>
        <taxon>Methanocellaceae</taxon>
        <taxon>Methanocella</taxon>
    </lineage>
</organism>
<dbReference type="eggNOG" id="arCOG01917">
    <property type="taxonomic scope" value="Archaea"/>
</dbReference>
<dbReference type="EMBL" id="AP011532">
    <property type="protein sequence ID" value="BAI62186.1"/>
    <property type="molecule type" value="Genomic_DNA"/>
</dbReference>
<dbReference type="OrthoDB" id="375286at2157"/>
<gene>
    <name evidence="1" type="ordered locus">MCP_2114</name>
</gene>
<evidence type="ECO:0000313" key="2">
    <source>
        <dbReference type="Proteomes" id="UP000001882"/>
    </source>
</evidence>
<keyword evidence="2" id="KW-1185">Reference proteome</keyword>
<name>D1Z0G4_METPS</name>
<evidence type="ECO:0000313" key="1">
    <source>
        <dbReference type="EMBL" id="BAI62186.1"/>
    </source>
</evidence>
<proteinExistence type="predicted"/>
<protein>
    <submittedName>
        <fullName evidence="1">Uncharacterized protein</fullName>
    </submittedName>
</protein>
<sequence length="139" mass="15952">MAELLAKVDMVAHSIELYEDELRVQLQLAPKFKIPLKDIVDLEFRRAWFFLAGKLTIIFKENDTLQKMYMPFNFLMGDAIEALVSTMIDRMARVYHNKDAIEFLEMAEHDDGMVQCPYCSSVIKQGVIVCPGCGMPKLD</sequence>